<dbReference type="PANTHER" id="PTHR24221:SF606">
    <property type="entry name" value="COLICIN V SECRETION-PROCESSING ATP-BINDING PROTEIN"/>
    <property type="match status" value="1"/>
</dbReference>
<feature type="transmembrane region" description="Helical" evidence="9">
    <location>
        <begin position="208"/>
        <end position="227"/>
    </location>
</feature>
<dbReference type="InterPro" id="IPR003593">
    <property type="entry name" value="AAA+_ATPase"/>
</dbReference>
<dbReference type="GO" id="GO:0008234">
    <property type="term" value="F:cysteine-type peptidase activity"/>
    <property type="evidence" value="ECO:0007669"/>
    <property type="project" value="InterPro"/>
</dbReference>
<comment type="subcellular location">
    <subcellularLocation>
        <location evidence="1">Cell membrane</location>
        <topology evidence="1">Multi-pass membrane protein</topology>
    </subcellularLocation>
</comment>
<dbReference type="STRING" id="1348114.OM33_01345"/>
<keyword evidence="3" id="KW-1003">Cell membrane</keyword>
<dbReference type="AlphaFoldDB" id="A0A0A7EI80"/>
<dbReference type="InterPro" id="IPR036640">
    <property type="entry name" value="ABC1_TM_sf"/>
</dbReference>
<gene>
    <name evidence="13" type="ORF">OM33_01345</name>
</gene>
<dbReference type="PROSITE" id="PS50929">
    <property type="entry name" value="ABC_TM1F"/>
    <property type="match status" value="1"/>
</dbReference>
<keyword evidence="5" id="KW-0547">Nucleotide-binding</keyword>
<evidence type="ECO:0000256" key="7">
    <source>
        <dbReference type="ARBA" id="ARBA00022989"/>
    </source>
</evidence>
<reference evidence="13 14" key="1">
    <citation type="submission" date="2014-11" db="EMBL/GenBank/DDBJ databases">
        <title>Complete Genome Sequence of Pseudoalteromonas sp. Strain OCN003 Isolated from Kaneohe Bay, Oahu, Hawaii.</title>
        <authorList>
            <person name="Beurmann S."/>
            <person name="Videau P."/>
            <person name="Ushijima B."/>
            <person name="Smith A.M."/>
            <person name="Aeby G.S."/>
            <person name="Callahan S.M."/>
            <person name="Belcaid M."/>
        </authorList>
    </citation>
    <scope>NUCLEOTIDE SEQUENCE [LARGE SCALE GENOMIC DNA]</scope>
    <source>
        <strain evidence="13 14">OCN003</strain>
    </source>
</reference>
<feature type="domain" description="ABC transporter" evidence="10">
    <location>
        <begin position="489"/>
        <end position="705"/>
    </location>
</feature>
<dbReference type="SUPFAM" id="SSF52540">
    <property type="entry name" value="P-loop containing nucleoside triphosphate hydrolases"/>
    <property type="match status" value="1"/>
</dbReference>
<dbReference type="KEGG" id="pseo:OM33_01345"/>
<dbReference type="GO" id="GO:0034040">
    <property type="term" value="F:ATPase-coupled lipid transmembrane transporter activity"/>
    <property type="evidence" value="ECO:0007669"/>
    <property type="project" value="TreeGrafter"/>
</dbReference>
<evidence type="ECO:0000259" key="10">
    <source>
        <dbReference type="PROSITE" id="PS50893"/>
    </source>
</evidence>
<dbReference type="Gene3D" id="3.40.50.300">
    <property type="entry name" value="P-loop containing nucleotide triphosphate hydrolases"/>
    <property type="match status" value="1"/>
</dbReference>
<dbReference type="Pfam" id="PF03412">
    <property type="entry name" value="Peptidase_C39"/>
    <property type="match status" value="1"/>
</dbReference>
<evidence type="ECO:0000256" key="6">
    <source>
        <dbReference type="ARBA" id="ARBA00022840"/>
    </source>
</evidence>
<dbReference type="GO" id="GO:0006508">
    <property type="term" value="P:proteolysis"/>
    <property type="evidence" value="ECO:0007669"/>
    <property type="project" value="InterPro"/>
</dbReference>
<evidence type="ECO:0000259" key="12">
    <source>
        <dbReference type="PROSITE" id="PS50990"/>
    </source>
</evidence>
<feature type="transmembrane region" description="Helical" evidence="9">
    <location>
        <begin position="22"/>
        <end position="43"/>
    </location>
</feature>
<proteinExistence type="predicted"/>
<dbReference type="InterPro" id="IPR017871">
    <property type="entry name" value="ABC_transporter-like_CS"/>
</dbReference>
<dbReference type="InterPro" id="IPR027417">
    <property type="entry name" value="P-loop_NTPase"/>
</dbReference>
<evidence type="ECO:0000256" key="1">
    <source>
        <dbReference type="ARBA" id="ARBA00004651"/>
    </source>
</evidence>
<dbReference type="Gene3D" id="3.90.70.10">
    <property type="entry name" value="Cysteine proteinases"/>
    <property type="match status" value="1"/>
</dbReference>
<dbReference type="Pfam" id="PF00664">
    <property type="entry name" value="ABC_membrane"/>
    <property type="match status" value="1"/>
</dbReference>
<dbReference type="FunFam" id="3.40.50.300:FF:000299">
    <property type="entry name" value="ABC transporter ATP-binding protein/permease"/>
    <property type="match status" value="1"/>
</dbReference>
<dbReference type="PANTHER" id="PTHR24221">
    <property type="entry name" value="ATP-BINDING CASSETTE SUB-FAMILY B"/>
    <property type="match status" value="1"/>
</dbReference>
<dbReference type="CDD" id="cd18567">
    <property type="entry name" value="ABC_6TM_CvaB_RaxB_like"/>
    <property type="match status" value="1"/>
</dbReference>
<evidence type="ECO:0000313" key="14">
    <source>
        <dbReference type="Proteomes" id="UP000030341"/>
    </source>
</evidence>
<evidence type="ECO:0000256" key="3">
    <source>
        <dbReference type="ARBA" id="ARBA00022475"/>
    </source>
</evidence>
<dbReference type="PROSITE" id="PS50893">
    <property type="entry name" value="ABC_TRANSPORTER_2"/>
    <property type="match status" value="1"/>
</dbReference>
<evidence type="ECO:0000256" key="8">
    <source>
        <dbReference type="ARBA" id="ARBA00023136"/>
    </source>
</evidence>
<keyword evidence="2" id="KW-0813">Transport</keyword>
<feature type="transmembrane region" description="Helical" evidence="9">
    <location>
        <begin position="313"/>
        <end position="331"/>
    </location>
</feature>
<dbReference type="Proteomes" id="UP000030341">
    <property type="component" value="Chromosome 1"/>
</dbReference>
<dbReference type="CDD" id="cd02419">
    <property type="entry name" value="Peptidase_C39C"/>
    <property type="match status" value="1"/>
</dbReference>
<evidence type="ECO:0000256" key="5">
    <source>
        <dbReference type="ARBA" id="ARBA00022741"/>
    </source>
</evidence>
<dbReference type="GO" id="GO:0005886">
    <property type="term" value="C:plasma membrane"/>
    <property type="evidence" value="ECO:0007669"/>
    <property type="project" value="UniProtKB-SubCell"/>
</dbReference>
<dbReference type="eggNOG" id="COG2274">
    <property type="taxonomic scope" value="Bacteria"/>
</dbReference>
<dbReference type="EMBL" id="CP009888">
    <property type="protein sequence ID" value="AIY66248.1"/>
    <property type="molecule type" value="Genomic_DNA"/>
</dbReference>
<dbReference type="PROSITE" id="PS50990">
    <property type="entry name" value="PEPTIDASE_C39"/>
    <property type="match status" value="1"/>
</dbReference>
<dbReference type="RefSeq" id="WP_038642873.1">
    <property type="nucleotide sequence ID" value="NZ_CP009888.1"/>
</dbReference>
<keyword evidence="6 13" id="KW-0067">ATP-binding</keyword>
<evidence type="ECO:0000256" key="9">
    <source>
        <dbReference type="SAM" id="Phobius"/>
    </source>
</evidence>
<evidence type="ECO:0000313" key="13">
    <source>
        <dbReference type="EMBL" id="AIY66248.1"/>
    </source>
</evidence>
<keyword evidence="14" id="KW-1185">Reference proteome</keyword>
<sequence length="705" mass="79419">MENNVSLLSLVNFNSSNKLPQIIQSELSECGIACIVMISSFFGKKVDINYLRKRFETSLKGSTLHQLISISDELELSSRALRLELHELTNLKQPSILHWDLNHFVVLKKATKNYIEIHDPAIGLRRLSYNEVSKHFTGVALELTPTSEFKKEDVRQKVKIQDLWNKMIGLIPALLRILFLSLILQFVALASPYYLQLVLDEVVLSHDYNLLIVLALGFALLTIINILTTAFRSLVTLHLSSILSIQLASNLFRHLLRLPLSFFEKRHTGDIVSRFESLDSINKIITTGLVEILVDALMALSTLILIYIYSPQLSLVVISAVLLYALLRLVLFSPMKRLTEDSIVTAAKENTNFMETVRSVQSIKLFNGESKREIKWQNCYADNINATIKLGKLNILFTTLNNSIFGFEKIIIIFLAAKAVMAGGLTIGMMMAFMSYKQQFSSRMIALIEKLLEIKMLNLHLGRIADIALTDKENTGKRIQNKRLIKGNLMIDNIGYRYTSDEPYIFENLSLKIDAGSSIAITGPSGVGKSTLLKLLMGIFRVQRGNLLIDGQEINHLGIENYRSQIAAVMQDDQLISGSIRENISFFDTHIKFDKVEECAKNAGVYEDIIKMPMGFDSLIGEMGSVLSGGQKQRILLARALYKEPKILFLDEATSHLDISLEKMINDKIKSLNITRIMVAHRPETISSADKVYTLSNGKLIEVKK</sequence>
<dbReference type="InterPro" id="IPR003439">
    <property type="entry name" value="ABC_transporter-like_ATP-bd"/>
</dbReference>
<accession>A0A0A7EI80</accession>
<organism evidence="13 14">
    <name type="scientific">Pseudoalteromonas piratica</name>
    <dbReference type="NCBI Taxonomy" id="1348114"/>
    <lineage>
        <taxon>Bacteria</taxon>
        <taxon>Pseudomonadati</taxon>
        <taxon>Pseudomonadota</taxon>
        <taxon>Gammaproteobacteria</taxon>
        <taxon>Alteromonadales</taxon>
        <taxon>Pseudoalteromonadaceae</taxon>
        <taxon>Pseudoalteromonas</taxon>
    </lineage>
</organism>
<keyword evidence="4 9" id="KW-0812">Transmembrane</keyword>
<feature type="transmembrane region" description="Helical" evidence="9">
    <location>
        <begin position="284"/>
        <end position="306"/>
    </location>
</feature>
<feature type="transmembrane region" description="Helical" evidence="9">
    <location>
        <begin position="167"/>
        <end position="188"/>
    </location>
</feature>
<protein>
    <submittedName>
        <fullName evidence="13">ABC transporter ATP-binding protein</fullName>
    </submittedName>
</protein>
<dbReference type="InterPro" id="IPR033838">
    <property type="entry name" value="CvaB_peptidase"/>
</dbReference>
<feature type="domain" description="ABC transmembrane type-1" evidence="11">
    <location>
        <begin position="177"/>
        <end position="456"/>
    </location>
</feature>
<dbReference type="GO" id="GO:0140359">
    <property type="term" value="F:ABC-type transporter activity"/>
    <property type="evidence" value="ECO:0007669"/>
    <property type="project" value="InterPro"/>
</dbReference>
<dbReference type="Gene3D" id="1.20.1560.10">
    <property type="entry name" value="ABC transporter type 1, transmembrane domain"/>
    <property type="match status" value="1"/>
</dbReference>
<dbReference type="InterPro" id="IPR005074">
    <property type="entry name" value="Peptidase_C39"/>
</dbReference>
<evidence type="ECO:0000256" key="2">
    <source>
        <dbReference type="ARBA" id="ARBA00022448"/>
    </source>
</evidence>
<dbReference type="InterPro" id="IPR011527">
    <property type="entry name" value="ABC1_TM_dom"/>
</dbReference>
<dbReference type="HOGENOM" id="CLU_000604_84_3_6"/>
<name>A0A0A7EI80_9GAMM</name>
<dbReference type="GO" id="GO:0005524">
    <property type="term" value="F:ATP binding"/>
    <property type="evidence" value="ECO:0007669"/>
    <property type="project" value="UniProtKB-KW"/>
</dbReference>
<evidence type="ECO:0000256" key="4">
    <source>
        <dbReference type="ARBA" id="ARBA00022692"/>
    </source>
</evidence>
<keyword evidence="7 9" id="KW-1133">Transmembrane helix</keyword>
<keyword evidence="8 9" id="KW-0472">Membrane</keyword>
<dbReference type="InterPro" id="IPR039421">
    <property type="entry name" value="Type_1_exporter"/>
</dbReference>
<feature type="domain" description="Peptidase C39" evidence="12">
    <location>
        <begin position="24"/>
        <end position="143"/>
    </location>
</feature>
<dbReference type="SMART" id="SM00382">
    <property type="entry name" value="AAA"/>
    <property type="match status" value="1"/>
</dbReference>
<feature type="transmembrane region" description="Helical" evidence="9">
    <location>
        <begin position="410"/>
        <end position="434"/>
    </location>
</feature>
<evidence type="ECO:0000259" key="11">
    <source>
        <dbReference type="PROSITE" id="PS50929"/>
    </source>
</evidence>
<dbReference type="PROSITE" id="PS00211">
    <property type="entry name" value="ABC_TRANSPORTER_1"/>
    <property type="match status" value="1"/>
</dbReference>
<dbReference type="Pfam" id="PF00005">
    <property type="entry name" value="ABC_tran"/>
    <property type="match status" value="1"/>
</dbReference>
<dbReference type="SUPFAM" id="SSF90123">
    <property type="entry name" value="ABC transporter transmembrane region"/>
    <property type="match status" value="1"/>
</dbReference>
<dbReference type="GO" id="GO:0016887">
    <property type="term" value="F:ATP hydrolysis activity"/>
    <property type="evidence" value="ECO:0007669"/>
    <property type="project" value="InterPro"/>
</dbReference>